<dbReference type="AlphaFoldDB" id="A0A8H4EKL6"/>
<keyword evidence="3" id="KW-1185">Reference proteome</keyword>
<gene>
    <name evidence="2" type="ORF">F8M41_019467</name>
</gene>
<reference evidence="2 3" key="1">
    <citation type="journal article" date="2019" name="Environ. Microbiol.">
        <title>At the nexus of three kingdoms: the genome of the mycorrhizal fungus Gigaspora margarita provides insights into plant, endobacterial and fungal interactions.</title>
        <authorList>
            <person name="Venice F."/>
            <person name="Ghignone S."/>
            <person name="Salvioli di Fossalunga A."/>
            <person name="Amselem J."/>
            <person name="Novero M."/>
            <person name="Xianan X."/>
            <person name="Sedzielewska Toro K."/>
            <person name="Morin E."/>
            <person name="Lipzen A."/>
            <person name="Grigoriev I.V."/>
            <person name="Henrissat B."/>
            <person name="Martin F.M."/>
            <person name="Bonfante P."/>
        </authorList>
    </citation>
    <scope>NUCLEOTIDE SEQUENCE [LARGE SCALE GENOMIC DNA]</scope>
    <source>
        <strain evidence="2 3">BEG34</strain>
    </source>
</reference>
<dbReference type="Proteomes" id="UP000439903">
    <property type="component" value="Unassembled WGS sequence"/>
</dbReference>
<evidence type="ECO:0000313" key="3">
    <source>
        <dbReference type="Proteomes" id="UP000439903"/>
    </source>
</evidence>
<protein>
    <submittedName>
        <fullName evidence="2">Uncharacterized protein</fullName>
    </submittedName>
</protein>
<accession>A0A8H4EKL6</accession>
<proteinExistence type="predicted"/>
<dbReference type="EMBL" id="WTPW01000503">
    <property type="protein sequence ID" value="KAF0504797.1"/>
    <property type="molecule type" value="Genomic_DNA"/>
</dbReference>
<organism evidence="2 3">
    <name type="scientific">Gigaspora margarita</name>
    <dbReference type="NCBI Taxonomy" id="4874"/>
    <lineage>
        <taxon>Eukaryota</taxon>
        <taxon>Fungi</taxon>
        <taxon>Fungi incertae sedis</taxon>
        <taxon>Mucoromycota</taxon>
        <taxon>Glomeromycotina</taxon>
        <taxon>Glomeromycetes</taxon>
        <taxon>Diversisporales</taxon>
        <taxon>Gigasporaceae</taxon>
        <taxon>Gigaspora</taxon>
    </lineage>
</organism>
<name>A0A8H4EKL6_GIGMA</name>
<feature type="compositionally biased region" description="Polar residues" evidence="1">
    <location>
        <begin position="68"/>
        <end position="92"/>
    </location>
</feature>
<comment type="caution">
    <text evidence="2">The sequence shown here is derived from an EMBL/GenBank/DDBJ whole genome shotgun (WGS) entry which is preliminary data.</text>
</comment>
<feature type="region of interest" description="Disordered" evidence="1">
    <location>
        <begin position="68"/>
        <end position="98"/>
    </location>
</feature>
<sequence>MLIIKIQITKGSISLGYSKVAVPHELLTESIVYLEGPLQEPHEKIILHCPKWGWLLYSPSSSILQTALNSNPIPSSTEQTPSDQEIQDQNNQMDHEFN</sequence>
<evidence type="ECO:0000313" key="2">
    <source>
        <dbReference type="EMBL" id="KAF0504797.1"/>
    </source>
</evidence>
<evidence type="ECO:0000256" key="1">
    <source>
        <dbReference type="SAM" id="MobiDB-lite"/>
    </source>
</evidence>